<gene>
    <name evidence="1" type="ORF">ACFP0N_34860</name>
</gene>
<accession>A0ABW1FAK2</accession>
<evidence type="ECO:0000313" key="1">
    <source>
        <dbReference type="EMBL" id="MFC5890149.1"/>
    </source>
</evidence>
<name>A0ABW1FAK2_9ACTN</name>
<keyword evidence="2" id="KW-1185">Reference proteome</keyword>
<protein>
    <submittedName>
        <fullName evidence="1">Uncharacterized protein</fullName>
    </submittedName>
</protein>
<dbReference type="EMBL" id="JBHSOD010000073">
    <property type="protein sequence ID" value="MFC5890149.1"/>
    <property type="molecule type" value="Genomic_DNA"/>
</dbReference>
<comment type="caution">
    <text evidence="1">The sequence shown here is derived from an EMBL/GenBank/DDBJ whole genome shotgun (WGS) entry which is preliminary data.</text>
</comment>
<evidence type="ECO:0000313" key="2">
    <source>
        <dbReference type="Proteomes" id="UP001596067"/>
    </source>
</evidence>
<reference evidence="2" key="1">
    <citation type="journal article" date="2019" name="Int. J. Syst. Evol. Microbiol.">
        <title>The Global Catalogue of Microorganisms (GCM) 10K type strain sequencing project: providing services to taxonomists for standard genome sequencing and annotation.</title>
        <authorList>
            <consortium name="The Broad Institute Genomics Platform"/>
            <consortium name="The Broad Institute Genome Sequencing Center for Infectious Disease"/>
            <person name="Wu L."/>
            <person name="Ma J."/>
        </authorList>
    </citation>
    <scope>NUCLEOTIDE SEQUENCE [LARGE SCALE GENOMIC DNA]</scope>
    <source>
        <strain evidence="2">CGMCC 4.1469</strain>
    </source>
</reference>
<proteinExistence type="predicted"/>
<organism evidence="1 2">
    <name type="scientific">Kitasatospora aburaviensis</name>
    <dbReference type="NCBI Taxonomy" id="67265"/>
    <lineage>
        <taxon>Bacteria</taxon>
        <taxon>Bacillati</taxon>
        <taxon>Actinomycetota</taxon>
        <taxon>Actinomycetes</taxon>
        <taxon>Kitasatosporales</taxon>
        <taxon>Streptomycetaceae</taxon>
        <taxon>Kitasatospora</taxon>
    </lineage>
</organism>
<sequence length="58" mass="6446">MTHNDVARRTARQMPARSLYPHVPACEAAPVPFTEVAQRAIARALPLRKLHRSSEGGR</sequence>
<dbReference type="RefSeq" id="WP_313764503.1">
    <property type="nucleotide sequence ID" value="NZ_BAAAVH010000091.1"/>
</dbReference>
<dbReference type="Proteomes" id="UP001596067">
    <property type="component" value="Unassembled WGS sequence"/>
</dbReference>